<protein>
    <recommendedName>
        <fullName evidence="3">UMP kinase</fullName>
        <ecNumber evidence="3">2.7.4.22</ecNumber>
    </recommendedName>
    <alternativeName>
        <fullName evidence="5">Uridine monophosphate kinase</fullName>
    </alternativeName>
</protein>
<evidence type="ECO:0000259" key="9">
    <source>
        <dbReference type="Pfam" id="PF13837"/>
    </source>
</evidence>
<evidence type="ECO:0000313" key="11">
    <source>
        <dbReference type="Proteomes" id="UP001443914"/>
    </source>
</evidence>
<comment type="similarity">
    <text evidence="2">Belongs to the UMP kinase family.</text>
</comment>
<dbReference type="AlphaFoldDB" id="A0AAW1LIZ8"/>
<dbReference type="GO" id="GO:0005737">
    <property type="term" value="C:cytoplasm"/>
    <property type="evidence" value="ECO:0007669"/>
    <property type="project" value="InterPro"/>
</dbReference>
<dbReference type="Proteomes" id="UP001443914">
    <property type="component" value="Unassembled WGS sequence"/>
</dbReference>
<dbReference type="InterPro" id="IPR001048">
    <property type="entry name" value="Asp/Glu/Uridylate_kinase"/>
</dbReference>
<evidence type="ECO:0000313" key="10">
    <source>
        <dbReference type="EMBL" id="KAK9733321.1"/>
    </source>
</evidence>
<dbReference type="InterPro" id="IPR044822">
    <property type="entry name" value="Myb_DNA-bind_4"/>
</dbReference>
<evidence type="ECO:0000259" key="8">
    <source>
        <dbReference type="Pfam" id="PF00696"/>
    </source>
</evidence>
<dbReference type="SUPFAM" id="SSF53633">
    <property type="entry name" value="Carbamate kinase-like"/>
    <property type="match status" value="1"/>
</dbReference>
<dbReference type="InterPro" id="IPR015963">
    <property type="entry name" value="Uridylate_kinase_bac"/>
</dbReference>
<evidence type="ECO:0000256" key="1">
    <source>
        <dbReference type="ARBA" id="ARBA00004791"/>
    </source>
</evidence>
<dbReference type="Pfam" id="PF13837">
    <property type="entry name" value="Myb_DNA-bind_4"/>
    <property type="match status" value="1"/>
</dbReference>
<reference evidence="10" key="1">
    <citation type="submission" date="2024-03" db="EMBL/GenBank/DDBJ databases">
        <title>WGS assembly of Saponaria officinalis var. Norfolk2.</title>
        <authorList>
            <person name="Jenkins J."/>
            <person name="Shu S."/>
            <person name="Grimwood J."/>
            <person name="Barry K."/>
            <person name="Goodstein D."/>
            <person name="Schmutz J."/>
            <person name="Leebens-Mack J."/>
            <person name="Osbourn A."/>
        </authorList>
    </citation>
    <scope>NUCLEOTIDE SEQUENCE [LARGE SCALE GENOMIC DNA]</scope>
    <source>
        <strain evidence="10">JIC</strain>
    </source>
</reference>
<comment type="caution">
    <text evidence="10">The sequence shown here is derived from an EMBL/GenBank/DDBJ whole genome shotgun (WGS) entry which is preliminary data.</text>
</comment>
<keyword evidence="6" id="KW-0175">Coiled coil</keyword>
<dbReference type="PANTHER" id="PTHR42833:SF1">
    <property type="entry name" value="UMP KINASE"/>
    <property type="match status" value="1"/>
</dbReference>
<evidence type="ECO:0000256" key="5">
    <source>
        <dbReference type="ARBA" id="ARBA00032092"/>
    </source>
</evidence>
<dbReference type="CDD" id="cd04254">
    <property type="entry name" value="AAK_UMPK-PyrH-Ec"/>
    <property type="match status" value="1"/>
</dbReference>
<proteinExistence type="inferred from homology"/>
<dbReference type="GO" id="GO:0006225">
    <property type="term" value="P:UDP biosynthetic process"/>
    <property type="evidence" value="ECO:0007669"/>
    <property type="project" value="TreeGrafter"/>
</dbReference>
<gene>
    <name evidence="10" type="ORF">RND81_04G059800</name>
</gene>
<comment type="pathway">
    <text evidence="1">Pyrimidine metabolism; CTP biosynthesis via de novo pathway; UDP from UMP (UMPK route): step 1/1.</text>
</comment>
<dbReference type="InterPro" id="IPR036393">
    <property type="entry name" value="AceGlu_kinase-like_sf"/>
</dbReference>
<feature type="domain" description="Aspartate/glutamate/uridylate kinase" evidence="8">
    <location>
        <begin position="244"/>
        <end position="454"/>
    </location>
</feature>
<dbReference type="EMBL" id="JBDFQZ010000004">
    <property type="protein sequence ID" value="KAK9733321.1"/>
    <property type="molecule type" value="Genomic_DNA"/>
</dbReference>
<name>A0AAW1LIZ8_SAPOF</name>
<feature type="region of interest" description="Disordered" evidence="7">
    <location>
        <begin position="32"/>
        <end position="61"/>
    </location>
</feature>
<dbReference type="HAMAP" id="MF_01220_B">
    <property type="entry name" value="PyrH_B"/>
    <property type="match status" value="1"/>
</dbReference>
<evidence type="ECO:0000256" key="7">
    <source>
        <dbReference type="SAM" id="MobiDB-lite"/>
    </source>
</evidence>
<dbReference type="EC" id="2.7.4.22" evidence="3"/>
<evidence type="ECO:0000256" key="4">
    <source>
        <dbReference type="ARBA" id="ARBA00022975"/>
    </source>
</evidence>
<keyword evidence="4" id="KW-0665">Pyrimidine biosynthesis</keyword>
<feature type="coiled-coil region" evidence="6">
    <location>
        <begin position="136"/>
        <end position="163"/>
    </location>
</feature>
<sequence>MTSCDDDFSLLATSNHHHQHFSSNDAVFVNPYESTDFDPDPTPTSKRKDRDDVSDAGTTIAETTATKTTSFYKKSKLPAISQSTNSGEYRKDREEWSDTAIECLLDAYTEKHTQLNRGNLRGRDWEEVAGIVSERCENQSKSVEQCKNKVDNLKKRFKLERHRMSSAGGVVSNWPWFKKMETIVGNLATSTAVSDEEKAGAASGNSNGNGAGRSQKRYTTGTSGTLGQINNVKSKSVPTTKWQRVVFKISGAALAGNGPHNVDPKVVMLIAREVALSYRLGVQVAIVIGGRNFFCGDTWRNATGDDRCVTYQIGMMATMMNSVLIQSALEKLGVQTRVQTAISLPEIGEPYNRQRAIRHLEKGRVLIFGGIGGGSGNPLFSTDTTAALRASEIQAQAVIKGANVDGIYDSTSRSNGIAFEHISFREAASRGPTSLDMMALTLCEENGIPVVVFNLHEPGNISRALCGEQIGTLIDQTEMVS</sequence>
<organism evidence="10 11">
    <name type="scientific">Saponaria officinalis</name>
    <name type="common">Common soapwort</name>
    <name type="synonym">Lychnis saponaria</name>
    <dbReference type="NCBI Taxonomy" id="3572"/>
    <lineage>
        <taxon>Eukaryota</taxon>
        <taxon>Viridiplantae</taxon>
        <taxon>Streptophyta</taxon>
        <taxon>Embryophyta</taxon>
        <taxon>Tracheophyta</taxon>
        <taxon>Spermatophyta</taxon>
        <taxon>Magnoliopsida</taxon>
        <taxon>eudicotyledons</taxon>
        <taxon>Gunneridae</taxon>
        <taxon>Pentapetalae</taxon>
        <taxon>Caryophyllales</taxon>
        <taxon>Caryophyllaceae</taxon>
        <taxon>Caryophylleae</taxon>
        <taxon>Saponaria</taxon>
    </lineage>
</organism>
<dbReference type="FunFam" id="1.10.10.60:FF:000238">
    <property type="entry name" value="Aspartate/glutamate/uridylate kinase family protein"/>
    <property type="match status" value="1"/>
</dbReference>
<keyword evidence="11" id="KW-1185">Reference proteome</keyword>
<evidence type="ECO:0000256" key="3">
    <source>
        <dbReference type="ARBA" id="ARBA00012899"/>
    </source>
</evidence>
<feature type="domain" description="Myb/SANT-like DNA-binding" evidence="9">
    <location>
        <begin position="93"/>
        <end position="182"/>
    </location>
</feature>
<accession>A0AAW1LIZ8</accession>
<dbReference type="Gene3D" id="3.40.1160.10">
    <property type="entry name" value="Acetylglutamate kinase-like"/>
    <property type="match status" value="1"/>
</dbReference>
<dbReference type="PANTHER" id="PTHR42833">
    <property type="entry name" value="URIDYLATE KINASE"/>
    <property type="match status" value="1"/>
</dbReference>
<dbReference type="FunFam" id="3.40.1160.10:FF:000028">
    <property type="entry name" value="Uridylate kinase isoform A"/>
    <property type="match status" value="1"/>
</dbReference>
<feature type="region of interest" description="Disordered" evidence="7">
    <location>
        <begin position="198"/>
        <end position="225"/>
    </location>
</feature>
<evidence type="ECO:0000256" key="6">
    <source>
        <dbReference type="SAM" id="Coils"/>
    </source>
</evidence>
<evidence type="ECO:0000256" key="2">
    <source>
        <dbReference type="ARBA" id="ARBA00007614"/>
    </source>
</evidence>
<dbReference type="Gene3D" id="1.10.10.60">
    <property type="entry name" value="Homeodomain-like"/>
    <property type="match status" value="1"/>
</dbReference>
<dbReference type="Pfam" id="PF00696">
    <property type="entry name" value="AA_kinase"/>
    <property type="match status" value="1"/>
</dbReference>
<dbReference type="GO" id="GO:0033862">
    <property type="term" value="F:UMP kinase activity"/>
    <property type="evidence" value="ECO:0007669"/>
    <property type="project" value="UniProtKB-EC"/>
</dbReference>